<sequence length="126" mass="14815">MDEFNEALENYWLTDLGSEVSHLALTHSDHSPILVELSSDHLHNKASFKFQNMWTTHKDFIRVVTDVWKLHTDKQGIGNFVEKLHRLKMELKQWNINEFGNISVELQMAEVHVLLKEREFELLGSE</sequence>
<reference evidence="1 2" key="1">
    <citation type="submission" date="2024-01" db="EMBL/GenBank/DDBJ databases">
        <title>The complete chloroplast genome sequence of Lithospermum erythrorhizon: insights into the phylogenetic relationship among Boraginaceae species and the maternal lineages of purple gromwells.</title>
        <authorList>
            <person name="Okada T."/>
            <person name="Watanabe K."/>
        </authorList>
    </citation>
    <scope>NUCLEOTIDE SEQUENCE [LARGE SCALE GENOMIC DNA]</scope>
</reference>
<dbReference type="EMBL" id="BAABME010003961">
    <property type="protein sequence ID" value="GAA0160691.1"/>
    <property type="molecule type" value="Genomic_DNA"/>
</dbReference>
<accession>A0AAV3QBI9</accession>
<comment type="caution">
    <text evidence="1">The sequence shown here is derived from an EMBL/GenBank/DDBJ whole genome shotgun (WGS) entry which is preliminary data.</text>
</comment>
<dbReference type="AlphaFoldDB" id="A0AAV3QBI9"/>
<name>A0AAV3QBI9_LITER</name>
<dbReference type="Proteomes" id="UP001454036">
    <property type="component" value="Unassembled WGS sequence"/>
</dbReference>
<proteinExistence type="predicted"/>
<protein>
    <submittedName>
        <fullName evidence="1">Uncharacterized protein</fullName>
    </submittedName>
</protein>
<gene>
    <name evidence="1" type="ORF">LIER_17186</name>
</gene>
<evidence type="ECO:0000313" key="1">
    <source>
        <dbReference type="EMBL" id="GAA0160691.1"/>
    </source>
</evidence>
<keyword evidence="2" id="KW-1185">Reference proteome</keyword>
<organism evidence="1 2">
    <name type="scientific">Lithospermum erythrorhizon</name>
    <name type="common">Purple gromwell</name>
    <name type="synonym">Lithospermum officinale var. erythrorhizon</name>
    <dbReference type="NCBI Taxonomy" id="34254"/>
    <lineage>
        <taxon>Eukaryota</taxon>
        <taxon>Viridiplantae</taxon>
        <taxon>Streptophyta</taxon>
        <taxon>Embryophyta</taxon>
        <taxon>Tracheophyta</taxon>
        <taxon>Spermatophyta</taxon>
        <taxon>Magnoliopsida</taxon>
        <taxon>eudicotyledons</taxon>
        <taxon>Gunneridae</taxon>
        <taxon>Pentapetalae</taxon>
        <taxon>asterids</taxon>
        <taxon>lamiids</taxon>
        <taxon>Boraginales</taxon>
        <taxon>Boraginaceae</taxon>
        <taxon>Boraginoideae</taxon>
        <taxon>Lithospermeae</taxon>
        <taxon>Lithospermum</taxon>
    </lineage>
</organism>
<evidence type="ECO:0000313" key="2">
    <source>
        <dbReference type="Proteomes" id="UP001454036"/>
    </source>
</evidence>
<dbReference type="PANTHER" id="PTHR33710">
    <property type="entry name" value="BNAC02G09200D PROTEIN"/>
    <property type="match status" value="1"/>
</dbReference>
<dbReference type="PANTHER" id="PTHR33710:SF71">
    <property type="entry name" value="ENDONUCLEASE_EXONUCLEASE_PHOSPHATASE DOMAIN-CONTAINING PROTEIN"/>
    <property type="match status" value="1"/>
</dbReference>